<comment type="caution">
    <text evidence="2">The sequence shown here is derived from an EMBL/GenBank/DDBJ whole genome shotgun (WGS) entry which is preliminary data.</text>
</comment>
<organism evidence="2 3">
    <name type="scientific">Cotesia typhae</name>
    <dbReference type="NCBI Taxonomy" id="2053667"/>
    <lineage>
        <taxon>Eukaryota</taxon>
        <taxon>Metazoa</taxon>
        <taxon>Ecdysozoa</taxon>
        <taxon>Arthropoda</taxon>
        <taxon>Hexapoda</taxon>
        <taxon>Insecta</taxon>
        <taxon>Pterygota</taxon>
        <taxon>Neoptera</taxon>
        <taxon>Endopterygota</taxon>
        <taxon>Hymenoptera</taxon>
        <taxon>Apocrita</taxon>
        <taxon>Ichneumonoidea</taxon>
        <taxon>Braconidae</taxon>
        <taxon>Microgastrinae</taxon>
        <taxon>Cotesia</taxon>
    </lineage>
</organism>
<keyword evidence="3" id="KW-1185">Reference proteome</keyword>
<keyword evidence="1" id="KW-0732">Signal</keyword>
<dbReference type="AlphaFoldDB" id="A0A8J5V9V5"/>
<feature type="chain" id="PRO_5035165813" description="Secreted protein" evidence="1">
    <location>
        <begin position="17"/>
        <end position="65"/>
    </location>
</feature>
<name>A0A8J5V9V5_9HYME</name>
<feature type="signal peptide" evidence="1">
    <location>
        <begin position="1"/>
        <end position="16"/>
    </location>
</feature>
<evidence type="ECO:0000256" key="1">
    <source>
        <dbReference type="SAM" id="SignalP"/>
    </source>
</evidence>
<evidence type="ECO:0000313" key="3">
    <source>
        <dbReference type="Proteomes" id="UP000729913"/>
    </source>
</evidence>
<dbReference type="EMBL" id="JAAOIC020000047">
    <property type="protein sequence ID" value="KAG8037833.1"/>
    <property type="molecule type" value="Genomic_DNA"/>
</dbReference>
<evidence type="ECO:0008006" key="4">
    <source>
        <dbReference type="Google" id="ProtNLM"/>
    </source>
</evidence>
<accession>A0A8J5V9V5</accession>
<gene>
    <name evidence="2" type="ORF">G9C98_006044</name>
</gene>
<protein>
    <recommendedName>
        <fullName evidence="4">Secreted protein</fullName>
    </recommendedName>
</protein>
<proteinExistence type="predicted"/>
<sequence>MYLTVLLLLLLEETNCRSLSCMRLNLSVSTSLKSSVVKLIANLFPINPEEDKSFGFLSSLLTSWS</sequence>
<dbReference type="Proteomes" id="UP000729913">
    <property type="component" value="Unassembled WGS sequence"/>
</dbReference>
<reference evidence="2" key="2">
    <citation type="submission" date="2021-04" db="EMBL/GenBank/DDBJ databases">
        <title>Genome-wide patterns of bracovirus chromosomal integration into multiple host tissues during parasitism.</title>
        <authorList>
            <person name="Chebbi M.A.C."/>
        </authorList>
    </citation>
    <scope>NUCLEOTIDE SEQUENCE</scope>
    <source>
        <tissue evidence="2">Whole body</tissue>
    </source>
</reference>
<reference evidence="2" key="1">
    <citation type="submission" date="2020-03" db="EMBL/GenBank/DDBJ databases">
        <authorList>
            <person name="Chebbi M.A."/>
            <person name="Drezen J.M."/>
        </authorList>
    </citation>
    <scope>NUCLEOTIDE SEQUENCE</scope>
    <source>
        <tissue evidence="2">Whole body</tissue>
    </source>
</reference>
<evidence type="ECO:0000313" key="2">
    <source>
        <dbReference type="EMBL" id="KAG8037833.1"/>
    </source>
</evidence>